<dbReference type="SMART" id="SM00852">
    <property type="entry name" value="MoCF_biosynth"/>
    <property type="match status" value="1"/>
</dbReference>
<dbReference type="Proteomes" id="UP001598130">
    <property type="component" value="Unassembled WGS sequence"/>
</dbReference>
<evidence type="ECO:0000256" key="1">
    <source>
        <dbReference type="ARBA" id="ARBA00002901"/>
    </source>
</evidence>
<comment type="catalytic activity">
    <reaction evidence="5">
        <text>adenylyl-molybdopterin + molybdate = Mo-molybdopterin + AMP + H(+)</text>
        <dbReference type="Rhea" id="RHEA:35047"/>
        <dbReference type="ChEBI" id="CHEBI:15378"/>
        <dbReference type="ChEBI" id="CHEBI:36264"/>
        <dbReference type="ChEBI" id="CHEBI:62727"/>
        <dbReference type="ChEBI" id="CHEBI:71302"/>
        <dbReference type="ChEBI" id="CHEBI:456215"/>
        <dbReference type="EC" id="2.10.1.1"/>
    </reaction>
</comment>
<protein>
    <recommendedName>
        <fullName evidence="6">Molybdopterin molybdenumtransferase</fullName>
        <ecNumber evidence="6">2.10.1.1</ecNumber>
    </recommendedName>
</protein>
<dbReference type="NCBIfam" id="NF045515">
    <property type="entry name" value="Glp_gephyrin"/>
    <property type="match status" value="1"/>
</dbReference>
<dbReference type="InterPro" id="IPR038987">
    <property type="entry name" value="MoeA-like"/>
</dbReference>
<keyword evidence="4 6" id="KW-0501">Molybdenum cofactor biosynthesis</keyword>
<evidence type="ECO:0000256" key="6">
    <source>
        <dbReference type="RuleBase" id="RU365090"/>
    </source>
</evidence>
<dbReference type="Pfam" id="PF03453">
    <property type="entry name" value="MoeA_N"/>
    <property type="match status" value="1"/>
</dbReference>
<comment type="pathway">
    <text evidence="2 6">Cofactor biosynthesis; molybdopterin biosynthesis.</text>
</comment>
<keyword evidence="9" id="KW-1185">Reference proteome</keyword>
<dbReference type="InterPro" id="IPR005111">
    <property type="entry name" value="MoeA_C_domain_IV"/>
</dbReference>
<proteinExistence type="inferred from homology"/>
<reference evidence="8 9" key="1">
    <citation type="submission" date="2022-09" db="EMBL/GenBank/DDBJ databases">
        <title>New species of Phenylobacterium.</title>
        <authorList>
            <person name="Mieszkin S."/>
        </authorList>
    </citation>
    <scope>NUCLEOTIDE SEQUENCE [LARGE SCALE GENOMIC DNA]</scope>
    <source>
        <strain evidence="8 9">HK31-G</strain>
    </source>
</reference>
<dbReference type="EC" id="2.10.1.1" evidence="6"/>
<organism evidence="8 9">
    <name type="scientific">Phenylobacterium ferrooxidans</name>
    <dbReference type="NCBI Taxonomy" id="2982689"/>
    <lineage>
        <taxon>Bacteria</taxon>
        <taxon>Pseudomonadati</taxon>
        <taxon>Pseudomonadota</taxon>
        <taxon>Alphaproteobacteria</taxon>
        <taxon>Caulobacterales</taxon>
        <taxon>Caulobacteraceae</taxon>
        <taxon>Phenylobacterium</taxon>
    </lineage>
</organism>
<dbReference type="RefSeq" id="WP_377371539.1">
    <property type="nucleotide sequence ID" value="NZ_JAOTJD010000052.1"/>
</dbReference>
<dbReference type="InterPro" id="IPR036135">
    <property type="entry name" value="MoeA_linker/N_sf"/>
</dbReference>
<name>A0ABW6CX61_9CAUL</name>
<sequence>MKLLSVEAARTAMVAEASALPAQTIPLQTANGRVLAQDVAADRAQPPFTNSAMDGWAVRAADTPGALAIVGESAAGHGYEGALAPGQAIRIFTGAALPDGADSVVIQENAARDADEVTVPAAAPGDNIRDAGKDFRAGDVLLTKGTRIDPWRLSLAASAGCAEVSVHAKPRIAILSTGEEIVEAPAVPGPFQIYDSGSPALKVMCEAWGAEATKLSGVRDQLDAVIAAMRGAEADLIVTVGGASVGDHDLVRTAAEALGIRYRVESVAIRPGKPTFFGVLADGRRLLGLPGNPASAFVCAELFLKPLIAAYCGAAHAPRMATARLAAPLAANGPREHWMRAKLTYKEGGITAQPYRDQDSSLVSVFAAADALLRRPPSASASAAGDLVEVLLLDRAG</sequence>
<dbReference type="Gene3D" id="3.40.980.10">
    <property type="entry name" value="MoaB/Mog-like domain"/>
    <property type="match status" value="1"/>
</dbReference>
<dbReference type="InterPro" id="IPR036688">
    <property type="entry name" value="MoeA_C_domain_IV_sf"/>
</dbReference>
<comment type="cofactor">
    <cofactor evidence="6">
        <name>Mg(2+)</name>
        <dbReference type="ChEBI" id="CHEBI:18420"/>
    </cofactor>
</comment>
<evidence type="ECO:0000256" key="4">
    <source>
        <dbReference type="ARBA" id="ARBA00023150"/>
    </source>
</evidence>
<keyword evidence="6" id="KW-0460">Magnesium</keyword>
<dbReference type="Pfam" id="PF00994">
    <property type="entry name" value="MoCF_biosynth"/>
    <property type="match status" value="1"/>
</dbReference>
<dbReference type="PANTHER" id="PTHR10192">
    <property type="entry name" value="MOLYBDOPTERIN BIOSYNTHESIS PROTEIN"/>
    <property type="match status" value="1"/>
</dbReference>
<dbReference type="SUPFAM" id="SSF63882">
    <property type="entry name" value="MoeA N-terminal region -like"/>
    <property type="match status" value="1"/>
</dbReference>
<evidence type="ECO:0000256" key="5">
    <source>
        <dbReference type="ARBA" id="ARBA00047317"/>
    </source>
</evidence>
<evidence type="ECO:0000256" key="2">
    <source>
        <dbReference type="ARBA" id="ARBA00005046"/>
    </source>
</evidence>
<dbReference type="Pfam" id="PF03454">
    <property type="entry name" value="MoeA_C"/>
    <property type="match status" value="1"/>
</dbReference>
<dbReference type="InterPro" id="IPR036425">
    <property type="entry name" value="MoaB/Mog-like_dom_sf"/>
</dbReference>
<dbReference type="SUPFAM" id="SSF63867">
    <property type="entry name" value="MoeA C-terminal domain-like"/>
    <property type="match status" value="1"/>
</dbReference>
<dbReference type="InterPro" id="IPR001453">
    <property type="entry name" value="MoaB/Mog_dom"/>
</dbReference>
<feature type="domain" description="MoaB/Mog" evidence="7">
    <location>
        <begin position="173"/>
        <end position="310"/>
    </location>
</feature>
<evidence type="ECO:0000256" key="3">
    <source>
        <dbReference type="ARBA" id="ARBA00010763"/>
    </source>
</evidence>
<accession>A0ABW6CX61</accession>
<evidence type="ECO:0000313" key="9">
    <source>
        <dbReference type="Proteomes" id="UP001598130"/>
    </source>
</evidence>
<evidence type="ECO:0000313" key="8">
    <source>
        <dbReference type="EMBL" id="MFD3266271.1"/>
    </source>
</evidence>
<dbReference type="CDD" id="cd00887">
    <property type="entry name" value="MoeA"/>
    <property type="match status" value="1"/>
</dbReference>
<evidence type="ECO:0000259" key="7">
    <source>
        <dbReference type="SMART" id="SM00852"/>
    </source>
</evidence>
<comment type="caution">
    <text evidence="8">The sequence shown here is derived from an EMBL/GenBank/DDBJ whole genome shotgun (WGS) entry which is preliminary data.</text>
</comment>
<dbReference type="EMBL" id="JAOTJD010000052">
    <property type="protein sequence ID" value="MFD3266271.1"/>
    <property type="molecule type" value="Genomic_DNA"/>
</dbReference>
<dbReference type="Gene3D" id="2.40.340.10">
    <property type="entry name" value="MoeA, C-terminal, domain IV"/>
    <property type="match status" value="1"/>
</dbReference>
<keyword evidence="6" id="KW-0500">Molybdenum</keyword>
<dbReference type="Gene3D" id="2.170.190.11">
    <property type="entry name" value="Molybdopterin biosynthesis moea protein, domain 3"/>
    <property type="match status" value="1"/>
</dbReference>
<dbReference type="SUPFAM" id="SSF53218">
    <property type="entry name" value="Molybdenum cofactor biosynthesis proteins"/>
    <property type="match status" value="1"/>
</dbReference>
<dbReference type="InterPro" id="IPR005110">
    <property type="entry name" value="MoeA_linker/N"/>
</dbReference>
<dbReference type="PANTHER" id="PTHR10192:SF5">
    <property type="entry name" value="GEPHYRIN"/>
    <property type="match status" value="1"/>
</dbReference>
<gene>
    <name evidence="8" type="ORF">OCL97_20190</name>
</gene>
<keyword evidence="6" id="KW-0808">Transferase</keyword>
<comment type="function">
    <text evidence="1 6">Catalyzes the insertion of molybdate into adenylated molybdopterin with the concomitant release of AMP.</text>
</comment>
<comment type="similarity">
    <text evidence="3 6">Belongs to the MoeA family.</text>
</comment>
<dbReference type="Gene3D" id="3.90.105.10">
    <property type="entry name" value="Molybdopterin biosynthesis moea protein, domain 2"/>
    <property type="match status" value="1"/>
</dbReference>
<keyword evidence="6" id="KW-0479">Metal-binding</keyword>